<name>A0A9X7R2F2_PSEDE</name>
<accession>A0A9X7R2F2</accession>
<dbReference type="EMBL" id="CP043626">
    <property type="protein sequence ID" value="QEY70341.1"/>
    <property type="molecule type" value="Genomic_DNA"/>
</dbReference>
<evidence type="ECO:0000313" key="1">
    <source>
        <dbReference type="EMBL" id="QEY70341.1"/>
    </source>
</evidence>
<protein>
    <submittedName>
        <fullName evidence="1">Uncharacterized protein</fullName>
    </submittedName>
</protein>
<gene>
    <name evidence="1" type="ORF">F1C79_00940</name>
</gene>
<dbReference type="KEGG" id="pden:F1C79_00940"/>
<proteinExistence type="predicted"/>
<dbReference type="AlphaFoldDB" id="A0A9X7R2F2"/>
<sequence length="92" mass="9834">MTFVEPVSIDIEDALKPENKELEPDIYQSCHVVIAAAFGQMKITGSLDASLKASAMAAIACLDRMGVHLGWGDGKPSAILDQLRTDLAAYAQ</sequence>
<evidence type="ECO:0000313" key="2">
    <source>
        <dbReference type="Proteomes" id="UP000326659"/>
    </source>
</evidence>
<reference evidence="1 2" key="1">
    <citation type="submission" date="2019-09" db="EMBL/GenBank/DDBJ databases">
        <title>Prosopis cineraria nodule microbiome.</title>
        <authorList>
            <person name="Chaluvadi S.R."/>
            <person name="Ali R."/>
            <person name="Wang X."/>
        </authorList>
    </citation>
    <scope>NUCLEOTIDE SEQUENCE [LARGE SCALE GENOMIC DNA]</scope>
    <source>
        <strain evidence="1 2">BG1</strain>
    </source>
</reference>
<keyword evidence="2" id="KW-1185">Reference proteome</keyword>
<dbReference type="RefSeq" id="WP_151186224.1">
    <property type="nucleotide sequence ID" value="NZ_CP043626.1"/>
</dbReference>
<dbReference type="Proteomes" id="UP000326659">
    <property type="component" value="Chromosome"/>
</dbReference>
<organism evidence="1 2">
    <name type="scientific">Pseudomonas denitrificans</name>
    <dbReference type="NCBI Taxonomy" id="43306"/>
    <lineage>
        <taxon>Bacteria</taxon>
        <taxon>Pseudomonadati</taxon>
        <taxon>Pseudomonadota</taxon>
        <taxon>Gammaproteobacteria</taxon>
        <taxon>Pseudomonadales</taxon>
        <taxon>Pseudomonadaceae</taxon>
        <taxon>Halopseudomonas</taxon>
    </lineage>
</organism>